<evidence type="ECO:0000256" key="3">
    <source>
        <dbReference type="ARBA" id="ARBA00022737"/>
    </source>
</evidence>
<reference evidence="12" key="1">
    <citation type="submission" date="2025-08" db="UniProtKB">
        <authorList>
            <consortium name="Ensembl"/>
        </authorList>
    </citation>
    <scope>IDENTIFICATION</scope>
</reference>
<dbReference type="InterPro" id="IPR036236">
    <property type="entry name" value="Znf_C2H2_sf"/>
</dbReference>
<comment type="subcellular location">
    <subcellularLocation>
        <location evidence="1">Nucleus</location>
    </subcellularLocation>
</comment>
<evidence type="ECO:0000256" key="1">
    <source>
        <dbReference type="ARBA" id="ARBA00004123"/>
    </source>
</evidence>
<dbReference type="Pfam" id="PF00096">
    <property type="entry name" value="zf-C2H2"/>
    <property type="match status" value="6"/>
</dbReference>
<evidence type="ECO:0000256" key="6">
    <source>
        <dbReference type="ARBA" id="ARBA00023015"/>
    </source>
</evidence>
<dbReference type="GeneTree" id="ENSGT00950000183052"/>
<evidence type="ECO:0000256" key="8">
    <source>
        <dbReference type="ARBA" id="ARBA00023242"/>
    </source>
</evidence>
<evidence type="ECO:0000313" key="13">
    <source>
        <dbReference type="Proteomes" id="UP000264820"/>
    </source>
</evidence>
<dbReference type="SUPFAM" id="SSF57667">
    <property type="entry name" value="beta-beta-alpha zinc fingers"/>
    <property type="match status" value="7"/>
</dbReference>
<feature type="domain" description="C2H2-type" evidence="11">
    <location>
        <begin position="601"/>
        <end position="627"/>
    </location>
</feature>
<keyword evidence="7" id="KW-0804">Transcription</keyword>
<feature type="domain" description="C2H2-type" evidence="11">
    <location>
        <begin position="400"/>
        <end position="427"/>
    </location>
</feature>
<dbReference type="SMART" id="SM00355">
    <property type="entry name" value="ZnF_C2H2"/>
    <property type="match status" value="16"/>
</dbReference>
<feature type="domain" description="C2H2-type" evidence="11">
    <location>
        <begin position="517"/>
        <end position="544"/>
    </location>
</feature>
<dbReference type="RefSeq" id="XP_019745513.1">
    <property type="nucleotide sequence ID" value="XM_019889954.1"/>
</dbReference>
<dbReference type="OrthoDB" id="8113227at2759"/>
<sequence>MSSFQRLQAAVNERLRAAAEEIFQAVKGTIVGLEDELLRSRLELERHQRLVQHKDAAQPSVLVPHELLQDEDEGEVCNRDWKAPLEQDPTVGEQVMKADDKPSSSREPQAPMQCGHHHEVAHQEEVECQGDIDTADDDKASLLNTQGQDSDEWRQPSESDEPKKKTTRKAKAAFGCKVCGKSFHSVIALANHIEVHPKDVCGVCGERFDSDESFEGHVKTHMRGNVCDVCGKGFGTAKALEMHAHVHTGEKPFECGECGKAFNCRHNLTRHMRRHTGEKPYACHVCGQQFSDHSTRKRHLLVHESIADGAPIERQASGQRPKGRVVCVVCGKGFHAIISLVNHAHEHHTDCGVCGARADDLAAHLRTHDSGKACHVCGKRFDSARDLDTHMRVHTGEKPFVCSECGKAFNCQHNMRRHMRTHTGERPYACDQCGKLFNDHSARVRHLLTHQKKEKLEGRRPPKRSPVICVVCGRMFHSLVSLVNHSDSHLTDCAVCGVHADAGNQMKAHLATHRNGKVCEVCGKCFDGRRDLDTHMRVHTGEKPFQCSECGKAFNCQHNMTRHMRTHTGEKPYACGVCGRCFSDRSSLSKHKDIHTGQKAHQCQVCGKAFFRKANLRLHMKCHGDQR</sequence>
<feature type="domain" description="C2H2-type" evidence="11">
    <location>
        <begin position="545"/>
        <end position="572"/>
    </location>
</feature>
<feature type="region of interest" description="Disordered" evidence="10">
    <location>
        <begin position="142"/>
        <end position="167"/>
    </location>
</feature>
<dbReference type="GO" id="GO:0043565">
    <property type="term" value="F:sequence-specific DNA binding"/>
    <property type="evidence" value="ECO:0007669"/>
    <property type="project" value="UniProtKB-ARBA"/>
</dbReference>
<name>A0A3Q2XKF7_HIPCM</name>
<feature type="domain" description="C2H2-type" evidence="11">
    <location>
        <begin position="428"/>
        <end position="455"/>
    </location>
</feature>
<dbReference type="Proteomes" id="UP000264820">
    <property type="component" value="Unplaced"/>
</dbReference>
<evidence type="ECO:0000256" key="7">
    <source>
        <dbReference type="ARBA" id="ARBA00023163"/>
    </source>
</evidence>
<reference evidence="12" key="2">
    <citation type="submission" date="2025-09" db="UniProtKB">
        <authorList>
            <consortium name="Ensembl"/>
        </authorList>
    </citation>
    <scope>IDENTIFICATION</scope>
</reference>
<evidence type="ECO:0000313" key="12">
    <source>
        <dbReference type="Ensembl" id="ENSHCOP00000005105.1"/>
    </source>
</evidence>
<keyword evidence="4 9" id="KW-0863">Zinc-finger</keyword>
<dbReference type="InterPro" id="IPR013087">
    <property type="entry name" value="Znf_C2H2_type"/>
</dbReference>
<keyword evidence="8" id="KW-0539">Nucleus</keyword>
<dbReference type="GO" id="GO:0008270">
    <property type="term" value="F:zinc ion binding"/>
    <property type="evidence" value="ECO:0007669"/>
    <property type="project" value="UniProtKB-KW"/>
</dbReference>
<evidence type="ECO:0000256" key="10">
    <source>
        <dbReference type="SAM" id="MobiDB-lite"/>
    </source>
</evidence>
<feature type="domain" description="C2H2-type" evidence="11">
    <location>
        <begin position="174"/>
        <end position="196"/>
    </location>
</feature>
<dbReference type="FunFam" id="3.30.160.60:FF:001498">
    <property type="entry name" value="Zinc finger protein 404"/>
    <property type="match status" value="2"/>
</dbReference>
<evidence type="ECO:0000256" key="5">
    <source>
        <dbReference type="ARBA" id="ARBA00022833"/>
    </source>
</evidence>
<dbReference type="FunFam" id="3.30.160.60:FF:001732">
    <property type="entry name" value="Zgc:162936"/>
    <property type="match status" value="1"/>
</dbReference>
<dbReference type="Pfam" id="PF13894">
    <property type="entry name" value="zf-C2H2_4"/>
    <property type="match status" value="2"/>
</dbReference>
<keyword evidence="2" id="KW-0479">Metal-binding</keyword>
<dbReference type="PROSITE" id="PS50157">
    <property type="entry name" value="ZINC_FINGER_C2H2_2"/>
    <property type="match status" value="11"/>
</dbReference>
<feature type="domain" description="C2H2-type" evidence="11">
    <location>
        <begin position="281"/>
        <end position="303"/>
    </location>
</feature>
<evidence type="ECO:0000256" key="4">
    <source>
        <dbReference type="ARBA" id="ARBA00022771"/>
    </source>
</evidence>
<dbReference type="Ensembl" id="ENSHCOT00000005927.1">
    <property type="protein sequence ID" value="ENSHCOP00000005105.1"/>
    <property type="gene ID" value="ENSHCOG00000006709.1"/>
</dbReference>
<proteinExistence type="predicted"/>
<dbReference type="GO" id="GO:0005694">
    <property type="term" value="C:chromosome"/>
    <property type="evidence" value="ECO:0007669"/>
    <property type="project" value="UniProtKB-ARBA"/>
</dbReference>
<dbReference type="FunFam" id="3.30.160.60:FF:000557">
    <property type="entry name" value="zinc finger and SCAN domain-containing protein 29"/>
    <property type="match status" value="1"/>
</dbReference>
<dbReference type="FunFam" id="3.30.160.60:FF:001155">
    <property type="entry name" value="Zinc finger 30C"/>
    <property type="match status" value="1"/>
</dbReference>
<feature type="compositionally biased region" description="Basic and acidic residues" evidence="10">
    <location>
        <begin position="151"/>
        <end position="164"/>
    </location>
</feature>
<feature type="domain" description="C2H2-type" evidence="11">
    <location>
        <begin position="372"/>
        <end position="399"/>
    </location>
</feature>
<dbReference type="Pfam" id="PF13912">
    <property type="entry name" value="zf-C2H2_6"/>
    <property type="match status" value="3"/>
</dbReference>
<dbReference type="FunFam" id="3.30.160.60:FF:001049">
    <property type="entry name" value="zinc finger protein 319"/>
    <property type="match status" value="1"/>
</dbReference>
<evidence type="ECO:0000256" key="2">
    <source>
        <dbReference type="ARBA" id="ARBA00022723"/>
    </source>
</evidence>
<dbReference type="FunFam" id="3.30.160.60:FF:000100">
    <property type="entry name" value="Zinc finger 45-like"/>
    <property type="match status" value="1"/>
</dbReference>
<dbReference type="KEGG" id="hcq:109527831"/>
<protein>
    <submittedName>
        <fullName evidence="12">Zinc finger protein 2-like</fullName>
    </submittedName>
</protein>
<feature type="region of interest" description="Disordered" evidence="10">
    <location>
        <begin position="83"/>
        <end position="118"/>
    </location>
</feature>
<accession>A0A3Q2XKF7</accession>
<feature type="domain" description="C2H2-type" evidence="11">
    <location>
        <begin position="253"/>
        <end position="280"/>
    </location>
</feature>
<dbReference type="GO" id="GO:0005634">
    <property type="term" value="C:nucleus"/>
    <property type="evidence" value="ECO:0007669"/>
    <property type="project" value="UniProtKB-SubCell"/>
</dbReference>
<evidence type="ECO:0000256" key="9">
    <source>
        <dbReference type="PROSITE-ProRule" id="PRU00042"/>
    </source>
</evidence>
<dbReference type="GO" id="GO:0045893">
    <property type="term" value="P:positive regulation of DNA-templated transcription"/>
    <property type="evidence" value="ECO:0007669"/>
    <property type="project" value="UniProtKB-ARBA"/>
</dbReference>
<keyword evidence="6" id="KW-0805">Transcription regulation</keyword>
<dbReference type="AlphaFoldDB" id="A0A3Q2XKF7"/>
<feature type="domain" description="C2H2-type" evidence="11">
    <location>
        <begin position="573"/>
        <end position="600"/>
    </location>
</feature>
<dbReference type="PROSITE" id="PS00028">
    <property type="entry name" value="ZINC_FINGER_C2H2_1"/>
    <property type="match status" value="14"/>
</dbReference>
<feature type="domain" description="C2H2-type" evidence="11">
    <location>
        <begin position="225"/>
        <end position="252"/>
    </location>
</feature>
<keyword evidence="3" id="KW-0677">Repeat</keyword>
<dbReference type="OMA" id="TQHRNTH"/>
<dbReference type="FunFam" id="3.30.160.60:FF:000478">
    <property type="entry name" value="Zinc finger protein 133"/>
    <property type="match status" value="1"/>
</dbReference>
<dbReference type="PANTHER" id="PTHR24376:SF235">
    <property type="entry name" value="C2H2-TYPE DOMAIN-CONTAINING PROTEIN"/>
    <property type="match status" value="1"/>
</dbReference>
<dbReference type="FunFam" id="3.30.160.60:FF:000099">
    <property type="entry name" value="Zinc finger protein 79"/>
    <property type="match status" value="1"/>
</dbReference>
<dbReference type="GeneID" id="109527831"/>
<keyword evidence="5" id="KW-0862">Zinc</keyword>
<dbReference type="GO" id="GO:0032502">
    <property type="term" value="P:developmental process"/>
    <property type="evidence" value="ECO:0007669"/>
    <property type="project" value="UniProtKB-ARBA"/>
</dbReference>
<dbReference type="PANTHER" id="PTHR24376">
    <property type="entry name" value="ZINC FINGER PROTEIN"/>
    <property type="match status" value="1"/>
</dbReference>
<dbReference type="Gene3D" id="3.30.160.60">
    <property type="entry name" value="Classic Zinc Finger"/>
    <property type="match status" value="11"/>
</dbReference>
<organism evidence="12 13">
    <name type="scientific">Hippocampus comes</name>
    <name type="common">Tiger tail seahorse</name>
    <dbReference type="NCBI Taxonomy" id="109280"/>
    <lineage>
        <taxon>Eukaryota</taxon>
        <taxon>Metazoa</taxon>
        <taxon>Chordata</taxon>
        <taxon>Craniata</taxon>
        <taxon>Vertebrata</taxon>
        <taxon>Euteleostomi</taxon>
        <taxon>Actinopterygii</taxon>
        <taxon>Neopterygii</taxon>
        <taxon>Teleostei</taxon>
        <taxon>Neoteleostei</taxon>
        <taxon>Acanthomorphata</taxon>
        <taxon>Syngnathiaria</taxon>
        <taxon>Syngnathiformes</taxon>
        <taxon>Syngnathoidei</taxon>
        <taxon>Syngnathidae</taxon>
        <taxon>Hippocampus</taxon>
    </lineage>
</organism>
<keyword evidence="13" id="KW-1185">Reference proteome</keyword>
<evidence type="ECO:0000259" key="11">
    <source>
        <dbReference type="PROSITE" id="PS50157"/>
    </source>
</evidence>